<dbReference type="EMBL" id="JAOPHQ010000051">
    <property type="protein sequence ID" value="KAK0155977.1"/>
    <property type="molecule type" value="Genomic_DNA"/>
</dbReference>
<gene>
    <name evidence="2" type="ORF">N1851_001474</name>
</gene>
<comment type="caution">
    <text evidence="2">The sequence shown here is derived from an EMBL/GenBank/DDBJ whole genome shotgun (WGS) entry which is preliminary data.</text>
</comment>
<keyword evidence="3" id="KW-1185">Reference proteome</keyword>
<feature type="region of interest" description="Disordered" evidence="1">
    <location>
        <begin position="1"/>
        <end position="44"/>
    </location>
</feature>
<protein>
    <submittedName>
        <fullName evidence="2">Uncharacterized protein</fullName>
    </submittedName>
</protein>
<dbReference type="AlphaFoldDB" id="A0AA47PDP9"/>
<evidence type="ECO:0000313" key="3">
    <source>
        <dbReference type="Proteomes" id="UP001174136"/>
    </source>
</evidence>
<name>A0AA47PDP9_MERPO</name>
<dbReference type="Proteomes" id="UP001174136">
    <property type="component" value="Unassembled WGS sequence"/>
</dbReference>
<reference evidence="2" key="1">
    <citation type="journal article" date="2023" name="Front. Mar. Sci.">
        <title>A new Merluccius polli reference genome to investigate the effects of global change in West African waters.</title>
        <authorList>
            <person name="Mateo J.L."/>
            <person name="Blanco-Fernandez C."/>
            <person name="Garcia-Vazquez E."/>
            <person name="Machado-Schiaffino G."/>
        </authorList>
    </citation>
    <scope>NUCLEOTIDE SEQUENCE</scope>
    <source>
        <strain evidence="2">C29</strain>
        <tissue evidence="2">Fin</tissue>
    </source>
</reference>
<evidence type="ECO:0000313" key="2">
    <source>
        <dbReference type="EMBL" id="KAK0155977.1"/>
    </source>
</evidence>
<proteinExistence type="predicted"/>
<organism evidence="2 3">
    <name type="scientific">Merluccius polli</name>
    <name type="common">Benguela hake</name>
    <name type="synonym">Merluccius cadenati</name>
    <dbReference type="NCBI Taxonomy" id="89951"/>
    <lineage>
        <taxon>Eukaryota</taxon>
        <taxon>Metazoa</taxon>
        <taxon>Chordata</taxon>
        <taxon>Craniata</taxon>
        <taxon>Vertebrata</taxon>
        <taxon>Euteleostomi</taxon>
        <taxon>Actinopterygii</taxon>
        <taxon>Neopterygii</taxon>
        <taxon>Teleostei</taxon>
        <taxon>Neoteleostei</taxon>
        <taxon>Acanthomorphata</taxon>
        <taxon>Zeiogadaria</taxon>
        <taxon>Gadariae</taxon>
        <taxon>Gadiformes</taxon>
        <taxon>Gadoidei</taxon>
        <taxon>Merlucciidae</taxon>
        <taxon>Merluccius</taxon>
    </lineage>
</organism>
<feature type="compositionally biased region" description="Polar residues" evidence="1">
    <location>
        <begin position="83"/>
        <end position="93"/>
    </location>
</feature>
<accession>A0AA47PDP9</accession>
<evidence type="ECO:0000256" key="1">
    <source>
        <dbReference type="SAM" id="MobiDB-lite"/>
    </source>
</evidence>
<sequence length="93" mass="9947">MKISAGKDVNLPTDTAPVEDSPLNTSDAAGRESENTKAPLQVMQQPSLLLGSVSPEMIRNLPAVFPPSPLPRRSQCGLRGNASLANQTHIRKM</sequence>
<feature type="region of interest" description="Disordered" evidence="1">
    <location>
        <begin position="64"/>
        <end position="93"/>
    </location>
</feature>